<dbReference type="PANTHER" id="PTHR39200">
    <property type="entry name" value="HYPOTHETICAL EXPORTED PROTEIN"/>
    <property type="match status" value="1"/>
</dbReference>
<dbReference type="HOGENOM" id="CLU_072746_2_2_10"/>
<organism evidence="3 4">
    <name type="scientific">Haliscomenobacter hydrossis (strain ATCC 27775 / DSM 1100 / LMG 10767 / O)</name>
    <dbReference type="NCBI Taxonomy" id="760192"/>
    <lineage>
        <taxon>Bacteria</taxon>
        <taxon>Pseudomonadati</taxon>
        <taxon>Bacteroidota</taxon>
        <taxon>Saprospiria</taxon>
        <taxon>Saprospirales</taxon>
        <taxon>Haliscomenobacteraceae</taxon>
        <taxon>Haliscomenobacter</taxon>
    </lineage>
</organism>
<dbReference type="PANTHER" id="PTHR39200:SF1">
    <property type="entry name" value="AUTO-TRANSPORTER ADHESIN HEAD GIN DOMAIN-CONTAINING PROTEIN-RELATED"/>
    <property type="match status" value="1"/>
</dbReference>
<keyword evidence="1" id="KW-0732">Signal</keyword>
<evidence type="ECO:0000256" key="1">
    <source>
        <dbReference type="SAM" id="SignalP"/>
    </source>
</evidence>
<keyword evidence="4" id="KW-1185">Reference proteome</keyword>
<protein>
    <recommendedName>
        <fullName evidence="2">Putative auto-transporter adhesin head GIN domain-containing protein</fullName>
    </recommendedName>
</protein>
<feature type="chain" id="PRO_5003310381" description="Putative auto-transporter adhesin head GIN domain-containing protein" evidence="1">
    <location>
        <begin position="24"/>
        <end position="224"/>
    </location>
</feature>
<dbReference type="OrthoDB" id="1442792at2"/>
<dbReference type="KEGG" id="hhy:Halhy_2394"/>
<dbReference type="Gene3D" id="2.160.20.120">
    <property type="match status" value="2"/>
</dbReference>
<name>F4KWB9_HALH1</name>
<dbReference type="Proteomes" id="UP000008461">
    <property type="component" value="Chromosome"/>
</dbReference>
<evidence type="ECO:0000313" key="4">
    <source>
        <dbReference type="Proteomes" id="UP000008461"/>
    </source>
</evidence>
<dbReference type="eggNOG" id="COG3595">
    <property type="taxonomic scope" value="Bacteria"/>
</dbReference>
<evidence type="ECO:0000259" key="2">
    <source>
        <dbReference type="Pfam" id="PF10988"/>
    </source>
</evidence>
<proteinExistence type="predicted"/>
<accession>F4KWB9</accession>
<dbReference type="InterPro" id="IPR021255">
    <property type="entry name" value="DUF2807"/>
</dbReference>
<reference key="2">
    <citation type="submission" date="2011-04" db="EMBL/GenBank/DDBJ databases">
        <title>Complete sequence of chromosome of Haliscomenobacter hydrossis DSM 1100.</title>
        <authorList>
            <consortium name="US DOE Joint Genome Institute (JGI-PGF)"/>
            <person name="Lucas S."/>
            <person name="Han J."/>
            <person name="Lapidus A."/>
            <person name="Bruce D."/>
            <person name="Goodwin L."/>
            <person name="Pitluck S."/>
            <person name="Peters L."/>
            <person name="Kyrpides N."/>
            <person name="Mavromatis K."/>
            <person name="Ivanova N."/>
            <person name="Ovchinnikova G."/>
            <person name="Pagani I."/>
            <person name="Daligault H."/>
            <person name="Detter J.C."/>
            <person name="Han C."/>
            <person name="Land M."/>
            <person name="Hauser L."/>
            <person name="Markowitz V."/>
            <person name="Cheng J.-F."/>
            <person name="Hugenholtz P."/>
            <person name="Woyke T."/>
            <person name="Wu D."/>
            <person name="Verbarg S."/>
            <person name="Frueling A."/>
            <person name="Brambilla E."/>
            <person name="Klenk H.-P."/>
            <person name="Eisen J.A."/>
        </authorList>
    </citation>
    <scope>NUCLEOTIDE SEQUENCE</scope>
    <source>
        <strain>DSM 1100</strain>
    </source>
</reference>
<dbReference type="Pfam" id="PF10988">
    <property type="entry name" value="DUF2807"/>
    <property type="match status" value="1"/>
</dbReference>
<feature type="signal peptide" evidence="1">
    <location>
        <begin position="1"/>
        <end position="23"/>
    </location>
</feature>
<sequence>MKIAHFRTLLLLLAVCWYSSAIAQNYNSGPAISGQGAVVKKKLDVNSFHSIGLGINATIYLTQGSQQSVEIEAQQNIIDNLELEVENGSWNIKGKKKIKEYKEVVIHITMPTVKALSIGGSGKIVGKNEFKSLEELKISIGGSGEVSLAGSASATSISIAGSGKVDVRQLGSSSSKVSIAGSGDAFVDVKEKLTVSIAGSGSVYYAGKPSVKTSVAGSGKVESL</sequence>
<gene>
    <name evidence="3" type="ordered locus">Halhy_2394</name>
</gene>
<dbReference type="RefSeq" id="WP_013764818.1">
    <property type="nucleotide sequence ID" value="NC_015510.1"/>
</dbReference>
<dbReference type="EMBL" id="CP002691">
    <property type="protein sequence ID" value="AEE50269.1"/>
    <property type="molecule type" value="Genomic_DNA"/>
</dbReference>
<dbReference type="AlphaFoldDB" id="F4KWB9"/>
<feature type="domain" description="Putative auto-transporter adhesin head GIN" evidence="2">
    <location>
        <begin position="48"/>
        <end position="209"/>
    </location>
</feature>
<reference evidence="3 4" key="1">
    <citation type="journal article" date="2011" name="Stand. Genomic Sci.">
        <title>Complete genome sequence of Haliscomenobacter hydrossis type strain (O).</title>
        <authorList>
            <consortium name="US DOE Joint Genome Institute (JGI-PGF)"/>
            <person name="Daligault H."/>
            <person name="Lapidus A."/>
            <person name="Zeytun A."/>
            <person name="Nolan M."/>
            <person name="Lucas S."/>
            <person name="Del Rio T.G."/>
            <person name="Tice H."/>
            <person name="Cheng J.F."/>
            <person name="Tapia R."/>
            <person name="Han C."/>
            <person name="Goodwin L."/>
            <person name="Pitluck S."/>
            <person name="Liolios K."/>
            <person name="Pagani I."/>
            <person name="Ivanova N."/>
            <person name="Huntemann M."/>
            <person name="Mavromatis K."/>
            <person name="Mikhailova N."/>
            <person name="Pati A."/>
            <person name="Chen A."/>
            <person name="Palaniappan K."/>
            <person name="Land M."/>
            <person name="Hauser L."/>
            <person name="Brambilla E.M."/>
            <person name="Rohde M."/>
            <person name="Verbarg S."/>
            <person name="Goker M."/>
            <person name="Bristow J."/>
            <person name="Eisen J.A."/>
            <person name="Markowitz V."/>
            <person name="Hugenholtz P."/>
            <person name="Kyrpides N.C."/>
            <person name="Klenk H.P."/>
            <person name="Woyke T."/>
        </authorList>
    </citation>
    <scope>NUCLEOTIDE SEQUENCE [LARGE SCALE GENOMIC DNA]</scope>
    <source>
        <strain evidence="4">ATCC 27775 / DSM 1100 / LMG 10767 / O</strain>
    </source>
</reference>
<evidence type="ECO:0000313" key="3">
    <source>
        <dbReference type="EMBL" id="AEE50269.1"/>
    </source>
</evidence>